<evidence type="ECO:0000259" key="5">
    <source>
        <dbReference type="Pfam" id="PF20148"/>
    </source>
</evidence>
<dbReference type="PANTHER" id="PTHR32305:SF15">
    <property type="entry name" value="PROTEIN RHSA-RELATED"/>
    <property type="match status" value="1"/>
</dbReference>
<reference evidence="8 9" key="1">
    <citation type="submission" date="2019-05" db="EMBL/GenBank/DDBJ databases">
        <authorList>
            <person name="Hariharan J."/>
            <person name="Choudoir M.J."/>
            <person name="Diebold P."/>
            <person name="Panke-Buisse K."/>
            <person name="Buckley D.H."/>
        </authorList>
    </citation>
    <scope>NUCLEOTIDE SEQUENCE [LARGE SCALE GENOMIC DNA]</scope>
    <source>
        <strain evidence="8 9">SUN51</strain>
    </source>
</reference>
<evidence type="ECO:0000313" key="8">
    <source>
        <dbReference type="EMBL" id="KAA0935587.1"/>
    </source>
</evidence>
<gene>
    <name evidence="8" type="ORF">FGF04_16145</name>
</gene>
<evidence type="ECO:0008006" key="10">
    <source>
        <dbReference type="Google" id="ProtNLM"/>
    </source>
</evidence>
<keyword evidence="1" id="KW-0677">Repeat</keyword>
<dbReference type="NCBIfam" id="TIGR03696">
    <property type="entry name" value="Rhs_assc_core"/>
    <property type="match status" value="1"/>
</dbReference>
<evidence type="ECO:0000256" key="3">
    <source>
        <dbReference type="SAM" id="Phobius"/>
    </source>
</evidence>
<dbReference type="NCBIfam" id="TIGR01643">
    <property type="entry name" value="YD_repeat_2x"/>
    <property type="match status" value="10"/>
</dbReference>
<evidence type="ECO:0000313" key="9">
    <source>
        <dbReference type="Proteomes" id="UP000324965"/>
    </source>
</evidence>
<feature type="transmembrane region" description="Helical" evidence="3">
    <location>
        <begin position="249"/>
        <end position="279"/>
    </location>
</feature>
<accession>A0A5B0B1B0</accession>
<dbReference type="Proteomes" id="UP000324965">
    <property type="component" value="Unassembled WGS sequence"/>
</dbReference>
<dbReference type="InterPro" id="IPR001826">
    <property type="entry name" value="RHS"/>
</dbReference>
<feature type="domain" description="Teneurin-like YD-shell" evidence="7">
    <location>
        <begin position="797"/>
        <end position="1010"/>
    </location>
</feature>
<feature type="domain" description="RHS protein conserved region" evidence="4">
    <location>
        <begin position="1307"/>
        <end position="1337"/>
    </location>
</feature>
<dbReference type="InterPro" id="IPR022385">
    <property type="entry name" value="Rhs_assc_core"/>
</dbReference>
<dbReference type="InterPro" id="IPR045351">
    <property type="entry name" value="DUF6531"/>
</dbReference>
<organism evidence="8 9">
    <name type="scientific">Streptomyces apricus</name>
    <dbReference type="NCBI Taxonomy" id="1828112"/>
    <lineage>
        <taxon>Bacteria</taxon>
        <taxon>Bacillati</taxon>
        <taxon>Actinomycetota</taxon>
        <taxon>Actinomycetes</taxon>
        <taxon>Kitasatosporales</taxon>
        <taxon>Streptomycetaceae</taxon>
        <taxon>Streptomyces</taxon>
    </lineage>
</organism>
<keyword evidence="3" id="KW-1133">Transmembrane helix</keyword>
<dbReference type="OrthoDB" id="4981820at2"/>
<dbReference type="PANTHER" id="PTHR32305">
    <property type="match status" value="1"/>
</dbReference>
<keyword evidence="9" id="KW-1185">Reference proteome</keyword>
<comment type="caution">
    <text evidence="8">The sequence shown here is derived from an EMBL/GenBank/DDBJ whole genome shotgun (WGS) entry which is preliminary data.</text>
</comment>
<protein>
    <recommendedName>
        <fullName evidence="10">Type IV secretion protein Rhs</fullName>
    </recommendedName>
</protein>
<feature type="domain" description="Putative T7SS secretion signal" evidence="6">
    <location>
        <begin position="21"/>
        <end position="220"/>
    </location>
</feature>
<keyword evidence="3" id="KW-0472">Membrane</keyword>
<dbReference type="InterPro" id="IPR050708">
    <property type="entry name" value="T6SS_VgrG/RHS"/>
</dbReference>
<dbReference type="EMBL" id="VDFC01000040">
    <property type="protein sequence ID" value="KAA0935587.1"/>
    <property type="molecule type" value="Genomic_DNA"/>
</dbReference>
<evidence type="ECO:0000256" key="1">
    <source>
        <dbReference type="ARBA" id="ARBA00022737"/>
    </source>
</evidence>
<evidence type="ECO:0000259" key="4">
    <source>
        <dbReference type="Pfam" id="PF03527"/>
    </source>
</evidence>
<feature type="domain" description="DUF6531" evidence="5">
    <location>
        <begin position="371"/>
        <end position="442"/>
    </location>
</feature>
<feature type="region of interest" description="Disordered" evidence="2">
    <location>
        <begin position="139"/>
        <end position="184"/>
    </location>
</feature>
<sequence length="1540" mass="167992">MAGYRPTDWHVLDLEKDPTPGDPVRVKSLAKSLHDFADDVQDALRLVQGMAGEDAVLTMVGKTAEVFRDEFSGVPKNLKKLKKSYDLAGDALAAYWPKLERAQALADKALAKGREAQSDLSSAKSRLSSADSWVTRANKEADKYKDDPTGGKDVDKPDEAKVRAATRDAQSAKDAHTAAQSDVTSAQSALDAAKKMAADARQMREEAAGEAKRKLDEASDAGIQNRKWYEEVGDWFVDNWDTIVAVCKVVVAVLGIIALIIGGPILGAIVLIAALIVLADTLNKYMKGQASLWDVAFAALDCIPGMKGLTTLGGLAKGLKGLRTMNGLKAGLKGMAAGLRGLGKSARGALTDGAKGAYNRLKSVVRSKGSDPVDMATGAMFLPQTDISLPGVLPLAFTRRVASTYRTGWWFGPTWASTVDQRLEIDDDGIVFVTEDGLLLAYPHPDGPGVAVLPEAGPRRPLTREDDGTYRVDDPLTGHARHFASPVDGIALVTRITDRNDNAITFAYDEVGAPLSIRHTGGYHLKLITDEGRVTALALVGAADDGSDVTVRTYSYTDGVLTGVVNGTGHALRFTCDERMRVTSWTDSNDRSYTYSYDDQDRCTAESGEAGHLAIALDYDGSDPAWPGCHVTTLTTAEGAVSRFVVNTDCQVVAEVDPLGGVVRTAYDGHHHLVSRTDELGHVTRFVNDAYGRPVEITRPDGRTVRAEYNELGLPVKVVGTDGTVRHQTYDARGNRTAVVDPAGLTTRFTYDGTGGPASVTDPTSSTTTIRCDAAGLPLAVRSPLDAVAHCERDAFGRPTAITDAGGGRTRLEWTVDGHLSRRTAPDGAEESWTYDGEGNRTTYTDATGAVSRYEYTHFDLLAARTGPDGARYEFAHDAGLRLIQVTNPQNLTWTYTYDAVGRLVSETDFDDRSLTYAHDAAGRLLSRTNAVGQTIGYDRDVLGQVVRKDVDGQVTTFTYDLTDQLAQAVGPDTALTLLRDERGRLRTETVSGTARGTVGERTLTYTYDDDLGRRTGRTTPSGARSTWVHDAAGRRTHLTSSGRTIEFGYDPAGRELTRQTGDFITLLNSFDDVGRLTAQSITAADGRSVQERAYTYRADGHLLGVDDLLAGARHFDLDATGRVTAVRAANWTETYAYDEAGNQTEAVWPATHPGHEATGPRTYAGTRIGRAGQVRYEHDALGRVTLRQKTRLSRKPDTWRYTWDAEDRLTSTITPDGTLWRYTYDPMGRRASKLRLAADGETVVERTDFTWDGTTLCEQTTVGQHLPNPVTLTWDHQGLHPIAQTERICAAYAPQEEIDSRFFAVVTDLVGTPSELVSESGEVAWRARSTLWGHTAWSAGSTTYTPLRFPGQYFDPETELHYNYFRHYDPETARYLSPDPLGLEPAPNPVTYVSTPHTRSDSLGLAPDYHEFFTVQDAENATRLRGDGTPWPAAENRGHYGEGVYSWGSRAEADRYAERLRSRGAEVEVMPFRVSASDFENMKKIDLHEIGEDAATEFAEKHSRLWGDGAPHDYDYIRAPTGLGPENVFSKSVFHLLKF</sequence>
<dbReference type="InterPro" id="IPR049082">
    <property type="entry name" value="T7SS_signal"/>
</dbReference>
<dbReference type="InterPro" id="IPR031325">
    <property type="entry name" value="RHS_repeat"/>
</dbReference>
<evidence type="ECO:0000259" key="6">
    <source>
        <dbReference type="Pfam" id="PF21725"/>
    </source>
</evidence>
<dbReference type="RefSeq" id="WP_149511978.1">
    <property type="nucleotide sequence ID" value="NZ_VDFC01000040.1"/>
</dbReference>
<keyword evidence="3" id="KW-0812">Transmembrane</keyword>
<name>A0A5B0B1B0_9ACTN</name>
<proteinExistence type="predicted"/>
<evidence type="ECO:0000259" key="7">
    <source>
        <dbReference type="Pfam" id="PF25023"/>
    </source>
</evidence>
<dbReference type="Pfam" id="PF03527">
    <property type="entry name" value="RHS"/>
    <property type="match status" value="1"/>
</dbReference>
<dbReference type="InterPro" id="IPR056823">
    <property type="entry name" value="TEN-like_YD-shell"/>
</dbReference>
<evidence type="ECO:0000256" key="2">
    <source>
        <dbReference type="SAM" id="MobiDB-lite"/>
    </source>
</evidence>
<dbReference type="Pfam" id="PF21725">
    <property type="entry name" value="T7SS_signal"/>
    <property type="match status" value="1"/>
</dbReference>
<dbReference type="InterPro" id="IPR006530">
    <property type="entry name" value="YD"/>
</dbReference>
<feature type="compositionally biased region" description="Basic and acidic residues" evidence="2">
    <location>
        <begin position="139"/>
        <end position="176"/>
    </location>
</feature>
<dbReference type="Pfam" id="PF25023">
    <property type="entry name" value="TEN_YD-shell"/>
    <property type="match status" value="1"/>
</dbReference>
<dbReference type="Pfam" id="PF05593">
    <property type="entry name" value="RHS_repeat"/>
    <property type="match status" value="4"/>
</dbReference>
<dbReference type="Pfam" id="PF20148">
    <property type="entry name" value="DUF6531"/>
    <property type="match status" value="1"/>
</dbReference>
<dbReference type="Gene3D" id="2.180.10.10">
    <property type="entry name" value="RHS repeat-associated core"/>
    <property type="match status" value="3"/>
</dbReference>